<dbReference type="OrthoDB" id="3098at2759"/>
<dbReference type="GO" id="GO:0017056">
    <property type="term" value="F:structural constituent of nuclear pore"/>
    <property type="evidence" value="ECO:0007669"/>
    <property type="project" value="UniProtKB-UniRule"/>
</dbReference>
<dbReference type="Gene3D" id="1.20.190.50">
    <property type="match status" value="1"/>
</dbReference>
<dbReference type="PANTHER" id="PTHR13003">
    <property type="entry name" value="NUP107-RELATED"/>
    <property type="match status" value="1"/>
</dbReference>
<evidence type="ECO:0000313" key="10">
    <source>
        <dbReference type="Proteomes" id="UP000284842"/>
    </source>
</evidence>
<evidence type="ECO:0000313" key="9">
    <source>
        <dbReference type="EMBL" id="PPQ72703.1"/>
    </source>
</evidence>
<dbReference type="Proteomes" id="UP000284842">
    <property type="component" value="Unassembled WGS sequence"/>
</dbReference>
<comment type="function">
    <text evidence="7">Functions as a component of the nuclear pore complex (NPC).</text>
</comment>
<keyword evidence="2" id="KW-0509">mRNA transport</keyword>
<gene>
    <name evidence="9" type="ORF">CVT24_012914</name>
</gene>
<dbReference type="InParanoid" id="A0A409W2I6"/>
<dbReference type="FunCoup" id="A0A409W2I6">
    <property type="interactions" value="544"/>
</dbReference>
<keyword evidence="1 7" id="KW-0813">Transport</keyword>
<evidence type="ECO:0000256" key="3">
    <source>
        <dbReference type="ARBA" id="ARBA00022927"/>
    </source>
</evidence>
<keyword evidence="5 7" id="KW-0906">Nuclear pore complex</keyword>
<comment type="caution">
    <text evidence="9">The sequence shown here is derived from an EMBL/GenBank/DDBJ whole genome shotgun (WGS) entry which is preliminary data.</text>
</comment>
<dbReference type="GO" id="GO:0006406">
    <property type="term" value="P:mRNA export from nucleus"/>
    <property type="evidence" value="ECO:0007669"/>
    <property type="project" value="TreeGrafter"/>
</dbReference>
<dbReference type="InterPro" id="IPR007252">
    <property type="entry name" value="Nup84/Nup107"/>
</dbReference>
<dbReference type="EMBL" id="NHTK01005856">
    <property type="protein sequence ID" value="PPQ72703.1"/>
    <property type="molecule type" value="Genomic_DNA"/>
</dbReference>
<dbReference type="GO" id="GO:0000973">
    <property type="term" value="P:post-transcriptional tethering of RNA polymerase II gene DNA at nuclear periphery"/>
    <property type="evidence" value="ECO:0007669"/>
    <property type="project" value="TreeGrafter"/>
</dbReference>
<keyword evidence="10" id="KW-1185">Reference proteome</keyword>
<evidence type="ECO:0000256" key="1">
    <source>
        <dbReference type="ARBA" id="ARBA00022448"/>
    </source>
</evidence>
<dbReference type="AlphaFoldDB" id="A0A409W2I6"/>
<reference evidence="9 10" key="1">
    <citation type="journal article" date="2018" name="Evol. Lett.">
        <title>Horizontal gene cluster transfer increased hallucinogenic mushroom diversity.</title>
        <authorList>
            <person name="Reynolds H.T."/>
            <person name="Vijayakumar V."/>
            <person name="Gluck-Thaler E."/>
            <person name="Korotkin H.B."/>
            <person name="Matheny P.B."/>
            <person name="Slot J.C."/>
        </authorList>
    </citation>
    <scope>NUCLEOTIDE SEQUENCE [LARGE SCALE GENOMIC DNA]</scope>
    <source>
        <strain evidence="9 10">2629</strain>
    </source>
</reference>
<keyword evidence="4 7" id="KW-0811">Translocation</keyword>
<name>A0A409W2I6_9AGAR</name>
<comment type="subunit">
    <text evidence="7">Part of the nuclear pore complex (NPC).</text>
</comment>
<evidence type="ECO:0000256" key="5">
    <source>
        <dbReference type="ARBA" id="ARBA00023132"/>
    </source>
</evidence>
<organism evidence="9 10">
    <name type="scientific">Panaeolus cyanescens</name>
    <dbReference type="NCBI Taxonomy" id="181874"/>
    <lineage>
        <taxon>Eukaryota</taxon>
        <taxon>Fungi</taxon>
        <taxon>Dikarya</taxon>
        <taxon>Basidiomycota</taxon>
        <taxon>Agaricomycotina</taxon>
        <taxon>Agaricomycetes</taxon>
        <taxon>Agaricomycetidae</taxon>
        <taxon>Agaricales</taxon>
        <taxon>Agaricineae</taxon>
        <taxon>Galeropsidaceae</taxon>
        <taxon>Panaeolus</taxon>
    </lineage>
</organism>
<evidence type="ECO:0000256" key="2">
    <source>
        <dbReference type="ARBA" id="ARBA00022816"/>
    </source>
</evidence>
<protein>
    <recommendedName>
        <fullName evidence="7">Nuclear pore complex protein</fullName>
    </recommendedName>
</protein>
<dbReference type="PANTHER" id="PTHR13003:SF2">
    <property type="entry name" value="NUCLEAR PORE COMPLEX PROTEIN NUP107"/>
    <property type="match status" value="1"/>
</dbReference>
<evidence type="ECO:0000256" key="8">
    <source>
        <dbReference type="SAM" id="MobiDB-lite"/>
    </source>
</evidence>
<keyword evidence="7" id="KW-0472">Membrane</keyword>
<evidence type="ECO:0000256" key="6">
    <source>
        <dbReference type="ARBA" id="ARBA00023242"/>
    </source>
</evidence>
<evidence type="ECO:0000256" key="4">
    <source>
        <dbReference type="ARBA" id="ARBA00023010"/>
    </source>
</evidence>
<dbReference type="Gene3D" id="1.10.3450.20">
    <property type="match status" value="1"/>
</dbReference>
<comment type="similarity">
    <text evidence="7">Belongs to the nucleoporin Nup84/Nup107 family.</text>
</comment>
<proteinExistence type="inferred from homology"/>
<dbReference type="STRING" id="181874.A0A409W2I6"/>
<sequence>MSDELFSPCAEVLSVCQSLNDDLEALLDPESGFAPRMRQICRDQIVELEERPDSRSLHDEIEILRLEENTWSLLQAVMPARKTEPPSIQSPKELLIQNPYIPTTTLANAIIHTSTLLTELIVVREWLHETAPPPTPPEANTGYWKFTKHTITQGLRTGHAQREGMVSEMDPDAVNRGGGASLAADDASYDKSLLQALYSYIRGGRLEEAIEACRKAHQPWRAASLRGVLLFRWNAISTDISMDDDGEDDADSGSWSGNLDRKLWKTTCTRIASNPSLPDNERLLYAAIAPSPQTSSVLKSACRTWEDHLWADISVICEERASKELAKLSKLSYWENGGSSLDAAGRAVTEQTAQDQQKESDDNEIEEEEWESEVVHSLESLKDVAVIDGPPADHPFHFSQLFIILNRTDYLLDVFASGIQNGTYQPGTFAYEAMCRFFAHFCLFLQMIDIPVPPLATQVILESYLRVLEEAGERDLIALYAGALGDNAVERYALFLVSLGLSASLEERKTSLTRASEHGLDVTRVAMVTAERTIEGAFNALPQLKDTLPSLIQRQPPPNDEETLLLRSIEWTTFMESTYNVALEQANVILRYFLASGRIQPARSLLGLLPPELAEIPEPEEIATEYLHYRQLFVIWDTIEAINDSQAKEALFVSGGSRDAKNAWIAEYRGLIDQAYDQILKLLTTEWLVSDVDDSVSDRRLRELVRIRQIYIPELIIRLHYILFTSRKAIPENLKRALELANVIADSRYKLYEDFMNKGGRNLSEYLGAVRQAVLAGLENGGSDPMRVISSH</sequence>
<dbReference type="GO" id="GO:0031080">
    <property type="term" value="C:nuclear pore outer ring"/>
    <property type="evidence" value="ECO:0007669"/>
    <property type="project" value="TreeGrafter"/>
</dbReference>
<dbReference type="GO" id="GO:0031965">
    <property type="term" value="C:nuclear membrane"/>
    <property type="evidence" value="ECO:0007669"/>
    <property type="project" value="UniProtKB-SubCell"/>
</dbReference>
<dbReference type="Pfam" id="PF04121">
    <property type="entry name" value="Nup84_Nup100"/>
    <property type="match status" value="1"/>
</dbReference>
<feature type="region of interest" description="Disordered" evidence="8">
    <location>
        <begin position="345"/>
        <end position="369"/>
    </location>
</feature>
<evidence type="ECO:0000256" key="7">
    <source>
        <dbReference type="RuleBase" id="RU365072"/>
    </source>
</evidence>
<dbReference type="GO" id="GO:0006606">
    <property type="term" value="P:protein import into nucleus"/>
    <property type="evidence" value="ECO:0007669"/>
    <property type="project" value="TreeGrafter"/>
</dbReference>
<keyword evidence="3" id="KW-0653">Protein transport</keyword>
<comment type="subcellular location">
    <subcellularLocation>
        <location evidence="7">Nucleus</location>
        <location evidence="7">Nuclear pore complex</location>
    </subcellularLocation>
    <subcellularLocation>
        <location evidence="7">Nucleus membrane</location>
    </subcellularLocation>
</comment>
<accession>A0A409W2I6</accession>
<keyword evidence="6 7" id="KW-0539">Nucleus</keyword>